<sequence length="161" mass="18217">MLESGKPLPFFILDEMTTNAHMSEAGKILAAFQRNVFRVCGLIVDAMGTDASVTSLVEPVREPQTWMTIVSRFPTYQFIPFAHDAKQAAWDKVTRRFLVVNAITEYSRGRFTRVVDFVLKTPVFTSINVCDLLDEAFHQVSCKTEMGKVFMGDQCGKRHNC</sequence>
<gene>
    <name evidence="1" type="ORF">PHMEG_00037814</name>
</gene>
<reference evidence="2" key="1">
    <citation type="submission" date="2017-03" db="EMBL/GenBank/DDBJ databases">
        <title>Phytopthora megakarya and P. palmivora, two closely related causual agents of cacao black pod achieved similar genome size and gene model numbers by different mechanisms.</title>
        <authorList>
            <person name="Ali S."/>
            <person name="Shao J."/>
            <person name="Larry D.J."/>
            <person name="Kronmiller B."/>
            <person name="Shen D."/>
            <person name="Strem M.D."/>
            <person name="Melnick R.L."/>
            <person name="Guiltinan M.J."/>
            <person name="Tyler B.M."/>
            <person name="Meinhardt L.W."/>
            <person name="Bailey B.A."/>
        </authorList>
    </citation>
    <scope>NUCLEOTIDE SEQUENCE [LARGE SCALE GENOMIC DNA]</scope>
    <source>
        <strain evidence="2">zdho120</strain>
    </source>
</reference>
<organism evidence="1 2">
    <name type="scientific">Phytophthora megakarya</name>
    <dbReference type="NCBI Taxonomy" id="4795"/>
    <lineage>
        <taxon>Eukaryota</taxon>
        <taxon>Sar</taxon>
        <taxon>Stramenopiles</taxon>
        <taxon>Oomycota</taxon>
        <taxon>Peronosporomycetes</taxon>
        <taxon>Peronosporales</taxon>
        <taxon>Peronosporaceae</taxon>
        <taxon>Phytophthora</taxon>
    </lineage>
</organism>
<dbReference type="Proteomes" id="UP000198211">
    <property type="component" value="Unassembled WGS sequence"/>
</dbReference>
<dbReference type="EMBL" id="NBNE01016957">
    <property type="protein sequence ID" value="OWY92957.1"/>
    <property type="molecule type" value="Genomic_DNA"/>
</dbReference>
<proteinExistence type="predicted"/>
<keyword evidence="2" id="KW-1185">Reference proteome</keyword>
<dbReference type="OrthoDB" id="122900at2759"/>
<name>A0A225UIA9_9STRA</name>
<evidence type="ECO:0000313" key="1">
    <source>
        <dbReference type="EMBL" id="OWY92957.1"/>
    </source>
</evidence>
<comment type="caution">
    <text evidence="1">The sequence shown here is derived from an EMBL/GenBank/DDBJ whole genome shotgun (WGS) entry which is preliminary data.</text>
</comment>
<accession>A0A225UIA9</accession>
<protein>
    <submittedName>
        <fullName evidence="1">Crinkler (CRN)</fullName>
    </submittedName>
</protein>
<dbReference type="AlphaFoldDB" id="A0A225UIA9"/>
<evidence type="ECO:0000313" key="2">
    <source>
        <dbReference type="Proteomes" id="UP000198211"/>
    </source>
</evidence>